<keyword evidence="2" id="KW-1185">Reference proteome</keyword>
<gene>
    <name evidence="1" type="ORF">OLMES_3493</name>
</gene>
<sequence length="37" mass="4361">MAQMYKESRFVSSPKWVNLGDAIHKVVYKLSHNVKLR</sequence>
<dbReference type="EMBL" id="CP021425">
    <property type="protein sequence ID" value="ARU57528.1"/>
    <property type="molecule type" value="Genomic_DNA"/>
</dbReference>
<evidence type="ECO:0000313" key="1">
    <source>
        <dbReference type="EMBL" id="ARU57528.1"/>
    </source>
</evidence>
<reference evidence="1 2" key="1">
    <citation type="submission" date="2017-05" db="EMBL/GenBank/DDBJ databases">
        <title>Genomic insights into alkan degradation activity of Oleiphilus messinensis.</title>
        <authorList>
            <person name="Kozyavkin S.A."/>
            <person name="Slesarev A.I."/>
            <person name="Golyshin P.N."/>
            <person name="Korzhenkov A."/>
            <person name="Golyshina O.N."/>
            <person name="Toshchakov S.V."/>
        </authorList>
    </citation>
    <scope>NUCLEOTIDE SEQUENCE [LARGE SCALE GENOMIC DNA]</scope>
    <source>
        <strain evidence="1 2">ME102</strain>
    </source>
</reference>
<dbReference type="AlphaFoldDB" id="A0A1Y0IAJ7"/>
<accession>A0A1Y0IAJ7</accession>
<proteinExistence type="predicted"/>
<organism evidence="1 2">
    <name type="scientific">Oleiphilus messinensis</name>
    <dbReference type="NCBI Taxonomy" id="141451"/>
    <lineage>
        <taxon>Bacteria</taxon>
        <taxon>Pseudomonadati</taxon>
        <taxon>Pseudomonadota</taxon>
        <taxon>Gammaproteobacteria</taxon>
        <taxon>Oceanospirillales</taxon>
        <taxon>Oleiphilaceae</taxon>
        <taxon>Oleiphilus</taxon>
    </lineage>
</organism>
<dbReference type="KEGG" id="ome:OLMES_3493"/>
<evidence type="ECO:0000313" key="2">
    <source>
        <dbReference type="Proteomes" id="UP000196027"/>
    </source>
</evidence>
<dbReference type="Proteomes" id="UP000196027">
    <property type="component" value="Chromosome"/>
</dbReference>
<protein>
    <submittedName>
        <fullName evidence="1">Uncharacterized protein</fullName>
    </submittedName>
</protein>
<name>A0A1Y0IAJ7_9GAMM</name>